<dbReference type="EMBL" id="BBMM01000001">
    <property type="protein sequence ID" value="GAK98896.1"/>
    <property type="molecule type" value="Genomic_DNA"/>
</dbReference>
<evidence type="ECO:0000313" key="3">
    <source>
        <dbReference type="EMBL" id="GAL74189.1"/>
    </source>
</evidence>
<comment type="caution">
    <text evidence="1">The sequence shown here is derived from an EMBL/GenBank/DDBJ whole genome shotgun (WGS) entry which is preliminary data.</text>
</comment>
<evidence type="ECO:0000313" key="5">
    <source>
        <dbReference type="Proteomes" id="UP000029226"/>
    </source>
</evidence>
<proteinExistence type="predicted"/>
<evidence type="ECO:0000313" key="1">
    <source>
        <dbReference type="EMBL" id="GAK75018.1"/>
    </source>
</evidence>
<evidence type="ECO:0000313" key="4">
    <source>
        <dbReference type="Proteomes" id="UP000028980"/>
    </source>
</evidence>
<reference evidence="4 5" key="1">
    <citation type="journal article" date="2014" name="Genome Announc.">
        <title>Draft Genome Sequences of Marine Flavobacterium Nonlabens Strains NR17, NR24, NR27, NR32, NR33, and Ara13.</title>
        <authorList>
            <person name="Nakanishi M."/>
            <person name="Meirelles P."/>
            <person name="Suzuki R."/>
            <person name="Takatani N."/>
            <person name="Mino S."/>
            <person name="Suda W."/>
            <person name="Oshima K."/>
            <person name="Hattori M."/>
            <person name="Ohkuma M."/>
            <person name="Hosokawa M."/>
            <person name="Miyashita K."/>
            <person name="Thompson F.L."/>
            <person name="Niwa A."/>
            <person name="Sawabe T."/>
            <person name="Sawabe T."/>
        </authorList>
    </citation>
    <scope>NUCLEOTIDE SEQUENCE [LARGE SCALE GENOMIC DNA]</scope>
    <source>
        <strain evidence="3">JCM 19275</strain>
        <strain evidence="1">JCM 19296</strain>
        <strain evidence="2">JCM 19314</strain>
        <strain evidence="6">JCM19275</strain>
        <strain evidence="4">JCM19296</strain>
        <strain evidence="5">JCM19314</strain>
    </source>
</reference>
<accession>A0A081D7X2</accession>
<dbReference type="Proteomes" id="UP000029647">
    <property type="component" value="Unassembled WGS sequence"/>
</dbReference>
<dbReference type="EMBL" id="BBLG01000001">
    <property type="protein sequence ID" value="GAK75018.1"/>
    <property type="molecule type" value="Genomic_DNA"/>
</dbReference>
<evidence type="ECO:0000313" key="6">
    <source>
        <dbReference type="Proteomes" id="UP000029647"/>
    </source>
</evidence>
<dbReference type="Proteomes" id="UP000029226">
    <property type="component" value="Unassembled WGS sequence"/>
</dbReference>
<dbReference type="Proteomes" id="UP000028980">
    <property type="component" value="Unassembled WGS sequence"/>
</dbReference>
<evidence type="ECO:0000313" key="2">
    <source>
        <dbReference type="EMBL" id="GAK98896.1"/>
    </source>
</evidence>
<gene>
    <name evidence="3" type="ORF">JCM19275_3036</name>
    <name evidence="1" type="ORF">JCM19296_596</name>
    <name evidence="2" type="ORF">JCM19314_2927</name>
</gene>
<sequence>MELPSFLHELTEDENTPSLEYAQEVFNLLEVRKVRKKETILYLGDTATKITL</sequence>
<organism evidence="1 4">
    <name type="scientific">Nonlabens ulvanivorans</name>
    <name type="common">Persicivirga ulvanivorans</name>
    <dbReference type="NCBI Taxonomy" id="906888"/>
    <lineage>
        <taxon>Bacteria</taxon>
        <taxon>Pseudomonadati</taxon>
        <taxon>Bacteroidota</taxon>
        <taxon>Flavobacteriia</taxon>
        <taxon>Flavobacteriales</taxon>
        <taxon>Flavobacteriaceae</taxon>
        <taxon>Nonlabens</taxon>
    </lineage>
</organism>
<protein>
    <submittedName>
        <fullName evidence="1">cAMP-binding protein</fullName>
    </submittedName>
</protein>
<dbReference type="EMBL" id="BBNT01000001">
    <property type="protein sequence ID" value="GAL74189.1"/>
    <property type="molecule type" value="Genomic_DNA"/>
</dbReference>
<dbReference type="AlphaFoldDB" id="A0A081D7X2"/>
<name>A0A081D7X2_NONUL</name>